<keyword evidence="3" id="KW-1185">Reference proteome</keyword>
<dbReference type="PANTHER" id="PTHR34835">
    <property type="entry name" value="OS07G0283600 PROTEIN-RELATED"/>
    <property type="match status" value="1"/>
</dbReference>
<evidence type="ECO:0000256" key="1">
    <source>
        <dbReference type="SAM" id="MobiDB-lite"/>
    </source>
</evidence>
<dbReference type="Proteomes" id="UP001153076">
    <property type="component" value="Unassembled WGS sequence"/>
</dbReference>
<reference evidence="2" key="1">
    <citation type="submission" date="2022-04" db="EMBL/GenBank/DDBJ databases">
        <title>Carnegiea gigantea Genome sequencing and assembly v2.</title>
        <authorList>
            <person name="Copetti D."/>
            <person name="Sanderson M.J."/>
            <person name="Burquez A."/>
            <person name="Wojciechowski M.F."/>
        </authorList>
    </citation>
    <scope>NUCLEOTIDE SEQUENCE</scope>
    <source>
        <strain evidence="2">SGP5-SGP5p</strain>
        <tissue evidence="2">Aerial part</tissue>
    </source>
</reference>
<evidence type="ECO:0000313" key="2">
    <source>
        <dbReference type="EMBL" id="KAJ8447704.1"/>
    </source>
</evidence>
<dbReference type="OrthoDB" id="665719at2759"/>
<evidence type="ECO:0000313" key="3">
    <source>
        <dbReference type="Proteomes" id="UP001153076"/>
    </source>
</evidence>
<proteinExistence type="predicted"/>
<comment type="caution">
    <text evidence="2">The sequence shown here is derived from an EMBL/GenBank/DDBJ whole genome shotgun (WGS) entry which is preliminary data.</text>
</comment>
<name>A0A9Q1QMX6_9CARY</name>
<sequence length="325" mass="37129">MLRSSGSLQSNEPLPKKVSTKDNGAMKEGVMEDTQRKGFVQAALDRSKKDIPTFGHQMSISGISYLIERLNYEQYLAVNEIGFGGFWAIRTNVISKSLGMWLLENYDYCDGFLNLLNHRILEFTKEDVHTILGLPMGPKKVMEGKTCDSCEKYIALLGSWRRRWGISSGAPKIGKMHDGILDRGDHGDEFKKDFVIYVEHVNLVIHKHGQLHLSKVINKLITIPVEGSSVSIPGMWLHTIMNLKVAIEFKLIILHMQKGRLLKAVDDEMTLSAKFKAFIQEQYLRLLRPIYCAQILMHPIYKLRMTVSETAKKFFQQEQQSRKAT</sequence>
<feature type="compositionally biased region" description="Polar residues" evidence="1">
    <location>
        <begin position="1"/>
        <end position="12"/>
    </location>
</feature>
<accession>A0A9Q1QMX6</accession>
<dbReference type="EMBL" id="JAKOGI010000036">
    <property type="protein sequence ID" value="KAJ8447704.1"/>
    <property type="molecule type" value="Genomic_DNA"/>
</dbReference>
<organism evidence="2 3">
    <name type="scientific">Carnegiea gigantea</name>
    <dbReference type="NCBI Taxonomy" id="171969"/>
    <lineage>
        <taxon>Eukaryota</taxon>
        <taxon>Viridiplantae</taxon>
        <taxon>Streptophyta</taxon>
        <taxon>Embryophyta</taxon>
        <taxon>Tracheophyta</taxon>
        <taxon>Spermatophyta</taxon>
        <taxon>Magnoliopsida</taxon>
        <taxon>eudicotyledons</taxon>
        <taxon>Gunneridae</taxon>
        <taxon>Pentapetalae</taxon>
        <taxon>Caryophyllales</taxon>
        <taxon>Cactineae</taxon>
        <taxon>Cactaceae</taxon>
        <taxon>Cactoideae</taxon>
        <taxon>Echinocereeae</taxon>
        <taxon>Carnegiea</taxon>
    </lineage>
</organism>
<dbReference type="AlphaFoldDB" id="A0A9Q1QMX6"/>
<protein>
    <submittedName>
        <fullName evidence="2">Uncharacterized protein</fullName>
    </submittedName>
</protein>
<feature type="region of interest" description="Disordered" evidence="1">
    <location>
        <begin position="1"/>
        <end position="26"/>
    </location>
</feature>
<gene>
    <name evidence="2" type="ORF">Cgig2_031758</name>
</gene>